<protein>
    <recommendedName>
        <fullName evidence="3">Cytochrome c oxidase assembly protein COX20, mitochondrial</fullName>
    </recommendedName>
</protein>
<evidence type="ECO:0000256" key="6">
    <source>
        <dbReference type="ARBA" id="ARBA00022989"/>
    </source>
</evidence>
<dbReference type="VEuPathDB" id="VectorBase:CSON000660"/>
<dbReference type="GO" id="GO:0033617">
    <property type="term" value="P:mitochondrial respiratory chain complex IV assembly"/>
    <property type="evidence" value="ECO:0007669"/>
    <property type="project" value="InterPro"/>
</dbReference>
<reference evidence="10" key="1">
    <citation type="submission" date="2018-04" db="EMBL/GenBank/DDBJ databases">
        <authorList>
            <person name="Go L.Y."/>
            <person name="Mitchell J.A."/>
        </authorList>
    </citation>
    <scope>NUCLEOTIDE SEQUENCE</scope>
    <source>
        <tissue evidence="10">Whole organism</tissue>
    </source>
</reference>
<proteinExistence type="inferred from homology"/>
<reference evidence="11" key="2">
    <citation type="submission" date="2018-07" db="EMBL/GenBank/DDBJ databases">
        <authorList>
            <person name="Quirk P.G."/>
            <person name="Krulwich T.A."/>
        </authorList>
    </citation>
    <scope>NUCLEOTIDE SEQUENCE</scope>
</reference>
<feature type="transmembrane region" description="Helical" evidence="9">
    <location>
        <begin position="39"/>
        <end position="56"/>
    </location>
</feature>
<evidence type="ECO:0000256" key="8">
    <source>
        <dbReference type="ARBA" id="ARBA00023136"/>
    </source>
</evidence>
<keyword evidence="5" id="KW-0999">Mitochondrion inner membrane</keyword>
<dbReference type="PRINTS" id="PR02049">
    <property type="entry name" value="PROTEINF36A"/>
</dbReference>
<dbReference type="EMBL" id="UFQS01000916">
    <property type="protein sequence ID" value="SSX07636.1"/>
    <property type="molecule type" value="Genomic_DNA"/>
</dbReference>
<keyword evidence="4 9" id="KW-0812">Transmembrane</keyword>
<evidence type="ECO:0000256" key="4">
    <source>
        <dbReference type="ARBA" id="ARBA00022692"/>
    </source>
</evidence>
<evidence type="ECO:0000256" key="7">
    <source>
        <dbReference type="ARBA" id="ARBA00023128"/>
    </source>
</evidence>
<evidence type="ECO:0000256" key="5">
    <source>
        <dbReference type="ARBA" id="ARBA00022792"/>
    </source>
</evidence>
<evidence type="ECO:0000256" key="3">
    <source>
        <dbReference type="ARBA" id="ARBA00017689"/>
    </source>
</evidence>
<dbReference type="Pfam" id="PF12597">
    <property type="entry name" value="Cox20"/>
    <property type="match status" value="1"/>
</dbReference>
<dbReference type="OMA" id="VSQIPCF"/>
<dbReference type="GO" id="GO:0005743">
    <property type="term" value="C:mitochondrial inner membrane"/>
    <property type="evidence" value="ECO:0007669"/>
    <property type="project" value="UniProtKB-SubCell"/>
</dbReference>
<comment type="subcellular location">
    <subcellularLocation>
        <location evidence="1">Mitochondrion inner membrane</location>
    </subcellularLocation>
</comment>
<dbReference type="AlphaFoldDB" id="A0A336MEV2"/>
<dbReference type="EMBL" id="UFQS01001101">
    <property type="protein sequence ID" value="SSX09011.1"/>
    <property type="molecule type" value="Genomic_DNA"/>
</dbReference>
<keyword evidence="7" id="KW-0496">Mitochondrion</keyword>
<evidence type="ECO:0000256" key="2">
    <source>
        <dbReference type="ARBA" id="ARBA00009575"/>
    </source>
</evidence>
<organism evidence="11">
    <name type="scientific">Culicoides sonorensis</name>
    <name type="common">Biting midge</name>
    <dbReference type="NCBI Taxonomy" id="179676"/>
    <lineage>
        <taxon>Eukaryota</taxon>
        <taxon>Metazoa</taxon>
        <taxon>Ecdysozoa</taxon>
        <taxon>Arthropoda</taxon>
        <taxon>Hexapoda</taxon>
        <taxon>Insecta</taxon>
        <taxon>Pterygota</taxon>
        <taxon>Neoptera</taxon>
        <taxon>Endopterygota</taxon>
        <taxon>Diptera</taxon>
        <taxon>Nematocera</taxon>
        <taxon>Chironomoidea</taxon>
        <taxon>Ceratopogonidae</taxon>
        <taxon>Ceratopogoninae</taxon>
        <taxon>Culicoides</taxon>
        <taxon>Monoculicoides</taxon>
    </lineage>
</organism>
<evidence type="ECO:0000313" key="10">
    <source>
        <dbReference type="EMBL" id="SSX07636.1"/>
    </source>
</evidence>
<dbReference type="InterPro" id="IPR022533">
    <property type="entry name" value="Cox20"/>
</dbReference>
<comment type="similarity">
    <text evidence="2">Belongs to the COX20 family.</text>
</comment>
<evidence type="ECO:0000313" key="11">
    <source>
        <dbReference type="EMBL" id="SSX28922.1"/>
    </source>
</evidence>
<evidence type="ECO:0000256" key="9">
    <source>
        <dbReference type="SAM" id="Phobius"/>
    </source>
</evidence>
<dbReference type="PANTHER" id="PTHR31586:SF1">
    <property type="entry name" value="CYTOCHROME C OXIDASE ASSEMBLY PROTEIN COX20, MITOCHONDRIAL"/>
    <property type="match status" value="1"/>
</dbReference>
<dbReference type="EMBL" id="UFQT01001101">
    <property type="protein sequence ID" value="SSX28922.1"/>
    <property type="molecule type" value="Genomic_DNA"/>
</dbReference>
<name>A0A336MEV2_CULSO</name>
<dbReference type="EMBL" id="UFQT01000916">
    <property type="protein sequence ID" value="SSX27974.1"/>
    <property type="molecule type" value="Genomic_DNA"/>
</dbReference>
<keyword evidence="6 9" id="KW-1133">Transmembrane helix</keyword>
<sequence length="123" mass="14127">MGRDPNDPNSPTWEDEEQPHRHLYIFGRDVSEIPCFRSSFLYGISSGIAIGFLTFMKTSRPAFSSNVGMGSFIAITLGYWFPCRYQYSKDQFEYRKLQALMRDASIYEGTALEREVAEKSESV</sequence>
<accession>A0A336MEV2</accession>
<dbReference type="PANTHER" id="PTHR31586">
    <property type="entry name" value="CYTOCHROME C OXIDASE PROTEIN 20"/>
    <property type="match status" value="1"/>
</dbReference>
<dbReference type="VEuPathDB" id="VectorBase:CSON015001"/>
<evidence type="ECO:0000256" key="1">
    <source>
        <dbReference type="ARBA" id="ARBA00004273"/>
    </source>
</evidence>
<gene>
    <name evidence="11" type="primary">CSON000660</name>
    <name evidence="10" type="synonym">CSON015001</name>
</gene>
<feature type="transmembrane region" description="Helical" evidence="9">
    <location>
        <begin position="63"/>
        <end position="81"/>
    </location>
</feature>
<keyword evidence="8 9" id="KW-0472">Membrane</keyword>